<accession>A0ABR9M0U6</accession>
<dbReference type="EMBL" id="JADBEK010000001">
    <property type="protein sequence ID" value="MBE1586516.1"/>
    <property type="molecule type" value="Genomic_DNA"/>
</dbReference>
<evidence type="ECO:0000313" key="1">
    <source>
        <dbReference type="EMBL" id="MBE1586516.1"/>
    </source>
</evidence>
<protein>
    <submittedName>
        <fullName evidence="1">Uncharacterized protein</fullName>
    </submittedName>
</protein>
<evidence type="ECO:0000313" key="2">
    <source>
        <dbReference type="Proteomes" id="UP000633509"/>
    </source>
</evidence>
<organism evidence="1 2">
    <name type="scientific">Nonomuraea angiospora</name>
    <dbReference type="NCBI Taxonomy" id="46172"/>
    <lineage>
        <taxon>Bacteria</taxon>
        <taxon>Bacillati</taxon>
        <taxon>Actinomycetota</taxon>
        <taxon>Actinomycetes</taxon>
        <taxon>Streptosporangiales</taxon>
        <taxon>Streptosporangiaceae</taxon>
        <taxon>Nonomuraea</taxon>
    </lineage>
</organism>
<name>A0ABR9M0U6_9ACTN</name>
<keyword evidence="2" id="KW-1185">Reference proteome</keyword>
<comment type="caution">
    <text evidence="1">The sequence shown here is derived from an EMBL/GenBank/DDBJ whole genome shotgun (WGS) entry which is preliminary data.</text>
</comment>
<proteinExistence type="predicted"/>
<gene>
    <name evidence="1" type="ORF">H4W80_004774</name>
</gene>
<sequence>MCRATDPNPLLGHATSMLINAAESLHQRADLPIAV</sequence>
<reference evidence="1 2" key="1">
    <citation type="submission" date="2020-10" db="EMBL/GenBank/DDBJ databases">
        <title>Sequencing the genomes of 1000 actinobacteria strains.</title>
        <authorList>
            <person name="Klenk H.-P."/>
        </authorList>
    </citation>
    <scope>NUCLEOTIDE SEQUENCE [LARGE SCALE GENOMIC DNA]</scope>
    <source>
        <strain evidence="1 2">DSM 43173</strain>
    </source>
</reference>
<dbReference type="Proteomes" id="UP000633509">
    <property type="component" value="Unassembled WGS sequence"/>
</dbReference>